<evidence type="ECO:0000313" key="8">
    <source>
        <dbReference type="Proteomes" id="UP000007266"/>
    </source>
</evidence>
<evidence type="ECO:0000256" key="2">
    <source>
        <dbReference type="ARBA" id="ARBA00005787"/>
    </source>
</evidence>
<feature type="transmembrane region" description="Helical" evidence="6">
    <location>
        <begin position="151"/>
        <end position="176"/>
    </location>
</feature>
<accession>D6X0P0</accession>
<feature type="transmembrane region" description="Helical" evidence="6">
    <location>
        <begin position="7"/>
        <end position="27"/>
    </location>
</feature>
<protein>
    <submittedName>
        <fullName evidence="7">Uncharacterized protein</fullName>
    </submittedName>
</protein>
<keyword evidence="5 6" id="KW-0472">Membrane</keyword>
<dbReference type="Gene3D" id="1.20.140.150">
    <property type="match status" value="1"/>
</dbReference>
<dbReference type="OMA" id="YWINLAS"/>
<comment type="similarity">
    <text evidence="2">Belongs to the clarin family.</text>
</comment>
<dbReference type="OrthoDB" id="6432214at2759"/>
<dbReference type="InterPro" id="IPR026748">
    <property type="entry name" value="Clarin"/>
</dbReference>
<comment type="subcellular location">
    <subcellularLocation>
        <location evidence="1">Membrane</location>
        <topology evidence="1">Multi-pass membrane protein</topology>
    </subcellularLocation>
</comment>
<keyword evidence="3 6" id="KW-0812">Transmembrane</keyword>
<feature type="transmembrane region" description="Helical" evidence="6">
    <location>
        <begin position="188"/>
        <end position="214"/>
    </location>
</feature>
<dbReference type="HOGENOM" id="CLU_1005621_0_0_1"/>
<evidence type="ECO:0000256" key="1">
    <source>
        <dbReference type="ARBA" id="ARBA00004141"/>
    </source>
</evidence>
<evidence type="ECO:0000256" key="5">
    <source>
        <dbReference type="ARBA" id="ARBA00023136"/>
    </source>
</evidence>
<reference evidence="7 8" key="2">
    <citation type="journal article" date="2010" name="Nucleic Acids Res.">
        <title>BeetleBase in 2010: revisions to provide comprehensive genomic information for Tribolium castaneum.</title>
        <authorList>
            <person name="Kim H.S."/>
            <person name="Murphy T."/>
            <person name="Xia J."/>
            <person name="Caragea D."/>
            <person name="Park Y."/>
            <person name="Beeman R.W."/>
            <person name="Lorenzen M.D."/>
            <person name="Butcher S."/>
            <person name="Manak J.R."/>
            <person name="Brown S.J."/>
        </authorList>
    </citation>
    <scope>GENOME REANNOTATION</scope>
    <source>
        <strain evidence="7 8">Georgia GA2</strain>
    </source>
</reference>
<evidence type="ECO:0000256" key="6">
    <source>
        <dbReference type="SAM" id="Phobius"/>
    </source>
</evidence>
<sequence length="291" mass="31927">MVKTKREYIFATCFLSGAAAIISFVSLGTQEWVTSPAILSSAANAGGLRSENENDYLKFGLFSGTFNQTTAQPATYEMTTVCSFGLNVCALLCGDNMEESLEKLYNGESDIKSLECPKIVTTTDKLYSEITDTFKLFVSKSSGEDRTFINAGVWLCTIIFLLISGMAGIVSAVLALWNTVSNPYQNYLSIFGLYIYNAVAFFSVSLAIVLWGAMFSQSLQANNLPTAKTFNDGFTTEGLSSLGYSYWINLASLACYFISISVLCIRNWLISIEPEVNVHIEDNADPVILLY</sequence>
<dbReference type="InParanoid" id="D6X0P0"/>
<keyword evidence="4 6" id="KW-1133">Transmembrane helix</keyword>
<gene>
    <name evidence="7" type="primary">AUGUSTUS-3.0.2_12170</name>
    <name evidence="7" type="ORF">TcasGA2_TC012170</name>
</gene>
<feature type="transmembrane region" description="Helical" evidence="6">
    <location>
        <begin position="244"/>
        <end position="265"/>
    </location>
</feature>
<dbReference type="AlphaFoldDB" id="D6X0P0"/>
<dbReference type="Proteomes" id="UP000007266">
    <property type="component" value="Linkage group 9"/>
</dbReference>
<evidence type="ECO:0000313" key="7">
    <source>
        <dbReference type="EMBL" id="EFA10000.2"/>
    </source>
</evidence>
<dbReference type="KEGG" id="tca:662170"/>
<name>D6X0P0_TRICA</name>
<evidence type="ECO:0000256" key="3">
    <source>
        <dbReference type="ARBA" id="ARBA00022692"/>
    </source>
</evidence>
<dbReference type="PANTHER" id="PTHR31548:SF6">
    <property type="entry name" value="AGAP002756-PA"/>
    <property type="match status" value="1"/>
</dbReference>
<dbReference type="STRING" id="7070.D6X0P0"/>
<reference evidence="7 8" key="1">
    <citation type="journal article" date="2008" name="Nature">
        <title>The genome of the model beetle and pest Tribolium castaneum.</title>
        <authorList>
            <consortium name="Tribolium Genome Sequencing Consortium"/>
            <person name="Richards S."/>
            <person name="Gibbs R.A."/>
            <person name="Weinstock G.M."/>
            <person name="Brown S.J."/>
            <person name="Denell R."/>
            <person name="Beeman R.W."/>
            <person name="Gibbs R."/>
            <person name="Beeman R.W."/>
            <person name="Brown S.J."/>
            <person name="Bucher G."/>
            <person name="Friedrich M."/>
            <person name="Grimmelikhuijzen C.J."/>
            <person name="Klingler M."/>
            <person name="Lorenzen M."/>
            <person name="Richards S."/>
            <person name="Roth S."/>
            <person name="Schroder R."/>
            <person name="Tautz D."/>
            <person name="Zdobnov E.M."/>
            <person name="Muzny D."/>
            <person name="Gibbs R.A."/>
            <person name="Weinstock G.M."/>
            <person name="Attaway T."/>
            <person name="Bell S."/>
            <person name="Buhay C.J."/>
            <person name="Chandrabose M.N."/>
            <person name="Chavez D."/>
            <person name="Clerk-Blankenburg K.P."/>
            <person name="Cree A."/>
            <person name="Dao M."/>
            <person name="Davis C."/>
            <person name="Chacko J."/>
            <person name="Dinh H."/>
            <person name="Dugan-Rocha S."/>
            <person name="Fowler G."/>
            <person name="Garner T.T."/>
            <person name="Garnes J."/>
            <person name="Gnirke A."/>
            <person name="Hawes A."/>
            <person name="Hernandez J."/>
            <person name="Hines S."/>
            <person name="Holder M."/>
            <person name="Hume J."/>
            <person name="Jhangiani S.N."/>
            <person name="Joshi V."/>
            <person name="Khan Z.M."/>
            <person name="Jackson L."/>
            <person name="Kovar C."/>
            <person name="Kowis A."/>
            <person name="Lee S."/>
            <person name="Lewis L.R."/>
            <person name="Margolis J."/>
            <person name="Morgan M."/>
            <person name="Nazareth L.V."/>
            <person name="Nguyen N."/>
            <person name="Okwuonu G."/>
            <person name="Parker D."/>
            <person name="Richards S."/>
            <person name="Ruiz S.J."/>
            <person name="Santibanez J."/>
            <person name="Savard J."/>
            <person name="Scherer S.E."/>
            <person name="Schneider B."/>
            <person name="Sodergren E."/>
            <person name="Tautz D."/>
            <person name="Vattahil S."/>
            <person name="Villasana D."/>
            <person name="White C.S."/>
            <person name="Wright R."/>
            <person name="Park Y."/>
            <person name="Beeman R.W."/>
            <person name="Lord J."/>
            <person name="Oppert B."/>
            <person name="Lorenzen M."/>
            <person name="Brown S."/>
            <person name="Wang L."/>
            <person name="Savard J."/>
            <person name="Tautz D."/>
            <person name="Richards S."/>
            <person name="Weinstock G."/>
            <person name="Gibbs R.A."/>
            <person name="Liu Y."/>
            <person name="Worley K."/>
            <person name="Weinstock G."/>
            <person name="Elsik C.G."/>
            <person name="Reese J.T."/>
            <person name="Elhaik E."/>
            <person name="Landan G."/>
            <person name="Graur D."/>
            <person name="Arensburger P."/>
            <person name="Atkinson P."/>
            <person name="Beeman R.W."/>
            <person name="Beidler J."/>
            <person name="Brown S.J."/>
            <person name="Demuth J.P."/>
            <person name="Drury D.W."/>
            <person name="Du Y.Z."/>
            <person name="Fujiwara H."/>
            <person name="Lorenzen M."/>
            <person name="Maselli V."/>
            <person name="Osanai M."/>
            <person name="Park Y."/>
            <person name="Robertson H.M."/>
            <person name="Tu Z."/>
            <person name="Wang J.J."/>
            <person name="Wang S."/>
            <person name="Richards S."/>
            <person name="Song H."/>
            <person name="Zhang L."/>
            <person name="Sodergren E."/>
            <person name="Werner D."/>
            <person name="Stanke M."/>
            <person name="Morgenstern B."/>
            <person name="Solovyev V."/>
            <person name="Kosarev P."/>
            <person name="Brown G."/>
            <person name="Chen H.C."/>
            <person name="Ermolaeva O."/>
            <person name="Hlavina W."/>
            <person name="Kapustin Y."/>
            <person name="Kiryutin B."/>
            <person name="Kitts P."/>
            <person name="Maglott D."/>
            <person name="Pruitt K."/>
            <person name="Sapojnikov V."/>
            <person name="Souvorov A."/>
            <person name="Mackey A.J."/>
            <person name="Waterhouse R.M."/>
            <person name="Wyder S."/>
            <person name="Zdobnov E.M."/>
            <person name="Zdobnov E.M."/>
            <person name="Wyder S."/>
            <person name="Kriventseva E.V."/>
            <person name="Kadowaki T."/>
            <person name="Bork P."/>
            <person name="Aranda M."/>
            <person name="Bao R."/>
            <person name="Beermann A."/>
            <person name="Berns N."/>
            <person name="Bolognesi R."/>
            <person name="Bonneton F."/>
            <person name="Bopp D."/>
            <person name="Brown S.J."/>
            <person name="Bucher G."/>
            <person name="Butts T."/>
            <person name="Chaumot A."/>
            <person name="Denell R.E."/>
            <person name="Ferrier D.E."/>
            <person name="Friedrich M."/>
            <person name="Gordon C.M."/>
            <person name="Jindra M."/>
            <person name="Klingler M."/>
            <person name="Lan Q."/>
            <person name="Lattorff H.M."/>
            <person name="Laudet V."/>
            <person name="von Levetsow C."/>
            <person name="Liu Z."/>
            <person name="Lutz R."/>
            <person name="Lynch J.A."/>
            <person name="da Fonseca R.N."/>
            <person name="Posnien N."/>
            <person name="Reuter R."/>
            <person name="Roth S."/>
            <person name="Savard J."/>
            <person name="Schinko J.B."/>
            <person name="Schmitt C."/>
            <person name="Schoppmeier M."/>
            <person name="Schroder R."/>
            <person name="Shippy T.D."/>
            <person name="Simonnet F."/>
            <person name="Marques-Souza H."/>
            <person name="Tautz D."/>
            <person name="Tomoyasu Y."/>
            <person name="Trauner J."/>
            <person name="Van der Zee M."/>
            <person name="Vervoort M."/>
            <person name="Wittkopp N."/>
            <person name="Wimmer E.A."/>
            <person name="Yang X."/>
            <person name="Jones A.K."/>
            <person name="Sattelle D.B."/>
            <person name="Ebert P.R."/>
            <person name="Nelson D."/>
            <person name="Scott J.G."/>
            <person name="Beeman R.W."/>
            <person name="Muthukrishnan S."/>
            <person name="Kramer K.J."/>
            <person name="Arakane Y."/>
            <person name="Beeman R.W."/>
            <person name="Zhu Q."/>
            <person name="Hogenkamp D."/>
            <person name="Dixit R."/>
            <person name="Oppert B."/>
            <person name="Jiang H."/>
            <person name="Zou Z."/>
            <person name="Marshall J."/>
            <person name="Elpidina E."/>
            <person name="Vinokurov K."/>
            <person name="Oppert C."/>
            <person name="Zou Z."/>
            <person name="Evans J."/>
            <person name="Lu Z."/>
            <person name="Zhao P."/>
            <person name="Sumathipala N."/>
            <person name="Altincicek B."/>
            <person name="Vilcinskas A."/>
            <person name="Williams M."/>
            <person name="Hultmark D."/>
            <person name="Hetru C."/>
            <person name="Jiang H."/>
            <person name="Grimmelikhuijzen C.J."/>
            <person name="Hauser F."/>
            <person name="Cazzamali G."/>
            <person name="Williamson M."/>
            <person name="Park Y."/>
            <person name="Li B."/>
            <person name="Tanaka Y."/>
            <person name="Predel R."/>
            <person name="Neupert S."/>
            <person name="Schachtner J."/>
            <person name="Verleyen P."/>
            <person name="Raible F."/>
            <person name="Bork P."/>
            <person name="Friedrich M."/>
            <person name="Walden K.K."/>
            <person name="Robertson H.M."/>
            <person name="Angeli S."/>
            <person name="Foret S."/>
            <person name="Bucher G."/>
            <person name="Schuetz S."/>
            <person name="Maleszka R."/>
            <person name="Wimmer E.A."/>
            <person name="Beeman R.W."/>
            <person name="Lorenzen M."/>
            <person name="Tomoyasu Y."/>
            <person name="Miller S.C."/>
            <person name="Grossmann D."/>
            <person name="Bucher G."/>
        </authorList>
    </citation>
    <scope>NUCLEOTIDE SEQUENCE [LARGE SCALE GENOMIC DNA]</scope>
    <source>
        <strain evidence="7 8">Georgia GA2</strain>
    </source>
</reference>
<dbReference type="EMBL" id="KQ971371">
    <property type="protein sequence ID" value="EFA10000.2"/>
    <property type="molecule type" value="Genomic_DNA"/>
</dbReference>
<organism evidence="7 8">
    <name type="scientific">Tribolium castaneum</name>
    <name type="common">Red flour beetle</name>
    <dbReference type="NCBI Taxonomy" id="7070"/>
    <lineage>
        <taxon>Eukaryota</taxon>
        <taxon>Metazoa</taxon>
        <taxon>Ecdysozoa</taxon>
        <taxon>Arthropoda</taxon>
        <taxon>Hexapoda</taxon>
        <taxon>Insecta</taxon>
        <taxon>Pterygota</taxon>
        <taxon>Neoptera</taxon>
        <taxon>Endopterygota</taxon>
        <taxon>Coleoptera</taxon>
        <taxon>Polyphaga</taxon>
        <taxon>Cucujiformia</taxon>
        <taxon>Tenebrionidae</taxon>
        <taxon>Tenebrionidae incertae sedis</taxon>
        <taxon>Tribolium</taxon>
    </lineage>
</organism>
<proteinExistence type="inferred from homology"/>
<keyword evidence="8" id="KW-1185">Reference proteome</keyword>
<dbReference type="PANTHER" id="PTHR31548">
    <property type="entry name" value="CLARIN"/>
    <property type="match status" value="1"/>
</dbReference>
<evidence type="ECO:0000256" key="4">
    <source>
        <dbReference type="ARBA" id="ARBA00022989"/>
    </source>
</evidence>
<dbReference type="GO" id="GO:0007605">
    <property type="term" value="P:sensory perception of sound"/>
    <property type="evidence" value="ECO:0007669"/>
    <property type="project" value="UniProtKB-ARBA"/>
</dbReference>
<dbReference type="GO" id="GO:0016020">
    <property type="term" value="C:membrane"/>
    <property type="evidence" value="ECO:0007669"/>
    <property type="project" value="UniProtKB-SubCell"/>
</dbReference>